<gene>
    <name evidence="10" type="primary">plsY</name>
    <name evidence="11" type="ORF">J2Y00_002597</name>
</gene>
<evidence type="ECO:0000313" key="11">
    <source>
        <dbReference type="EMBL" id="MDR6219000.1"/>
    </source>
</evidence>
<dbReference type="GO" id="GO:0008654">
    <property type="term" value="P:phospholipid biosynthetic process"/>
    <property type="evidence" value="ECO:0007669"/>
    <property type="project" value="UniProtKB-UniRule"/>
</dbReference>
<dbReference type="HAMAP" id="MF_01043">
    <property type="entry name" value="PlsY"/>
    <property type="match status" value="1"/>
</dbReference>
<accession>A0AAE3XBY9</accession>
<name>A0AAE3XBY9_9DEIO</name>
<keyword evidence="5 10" id="KW-1133">Transmembrane helix</keyword>
<keyword evidence="3 10" id="KW-0808">Transferase</keyword>
<dbReference type="PANTHER" id="PTHR30309">
    <property type="entry name" value="INNER MEMBRANE PROTEIN YGIH"/>
    <property type="match status" value="1"/>
</dbReference>
<dbReference type="NCBIfam" id="TIGR00023">
    <property type="entry name" value="glycerol-3-phosphate 1-O-acyltransferase PlsY"/>
    <property type="match status" value="1"/>
</dbReference>
<dbReference type="PANTHER" id="PTHR30309:SF0">
    <property type="entry name" value="GLYCEROL-3-PHOSPHATE ACYLTRANSFERASE-RELATED"/>
    <property type="match status" value="1"/>
</dbReference>
<evidence type="ECO:0000256" key="10">
    <source>
        <dbReference type="HAMAP-Rule" id="MF_01043"/>
    </source>
</evidence>
<evidence type="ECO:0000256" key="4">
    <source>
        <dbReference type="ARBA" id="ARBA00022692"/>
    </source>
</evidence>
<dbReference type="InterPro" id="IPR003811">
    <property type="entry name" value="G3P_acylTferase_PlsY"/>
</dbReference>
<keyword evidence="11" id="KW-0012">Acyltransferase</keyword>
<keyword evidence="8 10" id="KW-0594">Phospholipid biosynthesis</keyword>
<keyword evidence="2 10" id="KW-0444">Lipid biosynthesis</keyword>
<sequence>MTGFALMLSYVLGSVPTGAWLARTRGVDIRQVGSGNTGATNVARALGPAAGIGTLLFDACKGALAVAVGYAFGADALTAALCGALAVLGHNYSPFLRFAGGKGVATTLGLLLAVNPVLGACALAAGLTVMLVTRLVSLGSVVGAVTAVLAAATLGGAPWQLPLVAALAGLLVWRHRANLVRLRAGTEPRFGERVAAA</sequence>
<feature type="transmembrane region" description="Helical" evidence="10">
    <location>
        <begin position="108"/>
        <end position="132"/>
    </location>
</feature>
<keyword evidence="4 10" id="KW-0812">Transmembrane</keyword>
<comment type="similarity">
    <text evidence="10">Belongs to the PlsY family.</text>
</comment>
<dbReference type="AlphaFoldDB" id="A0AAE3XBY9"/>
<proteinExistence type="inferred from homology"/>
<keyword evidence="9 10" id="KW-1208">Phospholipid metabolism</keyword>
<comment type="subunit">
    <text evidence="10">Probably interacts with PlsX.</text>
</comment>
<comment type="catalytic activity">
    <reaction evidence="10">
        <text>an acyl phosphate + sn-glycerol 3-phosphate = a 1-acyl-sn-glycero-3-phosphate + phosphate</text>
        <dbReference type="Rhea" id="RHEA:34075"/>
        <dbReference type="ChEBI" id="CHEBI:43474"/>
        <dbReference type="ChEBI" id="CHEBI:57597"/>
        <dbReference type="ChEBI" id="CHEBI:57970"/>
        <dbReference type="ChEBI" id="CHEBI:59918"/>
        <dbReference type="EC" id="2.3.1.275"/>
    </reaction>
</comment>
<dbReference type="GO" id="GO:0005886">
    <property type="term" value="C:plasma membrane"/>
    <property type="evidence" value="ECO:0007669"/>
    <property type="project" value="UniProtKB-SubCell"/>
</dbReference>
<keyword evidence="1 10" id="KW-1003">Cell membrane</keyword>
<comment type="caution">
    <text evidence="11">The sequence shown here is derived from an EMBL/GenBank/DDBJ whole genome shotgun (WGS) entry which is preliminary data.</text>
</comment>
<dbReference type="Proteomes" id="UP001185331">
    <property type="component" value="Unassembled WGS sequence"/>
</dbReference>
<organism evidence="11 12">
    <name type="scientific">Deinococcus soli</name>
    <name type="common">ex Cha et al. 2016</name>
    <dbReference type="NCBI Taxonomy" id="1309411"/>
    <lineage>
        <taxon>Bacteria</taxon>
        <taxon>Thermotogati</taxon>
        <taxon>Deinococcota</taxon>
        <taxon>Deinococci</taxon>
        <taxon>Deinococcales</taxon>
        <taxon>Deinococcaceae</taxon>
        <taxon>Deinococcus</taxon>
    </lineage>
</organism>
<evidence type="ECO:0000256" key="1">
    <source>
        <dbReference type="ARBA" id="ARBA00022475"/>
    </source>
</evidence>
<keyword evidence="7 10" id="KW-0472">Membrane</keyword>
<evidence type="ECO:0000256" key="2">
    <source>
        <dbReference type="ARBA" id="ARBA00022516"/>
    </source>
</evidence>
<keyword evidence="6 10" id="KW-0443">Lipid metabolism</keyword>
<evidence type="ECO:0000256" key="6">
    <source>
        <dbReference type="ARBA" id="ARBA00023098"/>
    </source>
</evidence>
<comment type="subcellular location">
    <subcellularLocation>
        <location evidence="10">Cell membrane</location>
        <topology evidence="10">Multi-pass membrane protein</topology>
    </subcellularLocation>
</comment>
<protein>
    <recommendedName>
        <fullName evidence="10">Glycerol-3-phosphate acyltransferase</fullName>
    </recommendedName>
    <alternativeName>
        <fullName evidence="10">Acyl-PO4 G3P acyltransferase</fullName>
    </alternativeName>
    <alternativeName>
        <fullName evidence="10">Acyl-phosphate--glycerol-3-phosphate acyltransferase</fullName>
    </alternativeName>
    <alternativeName>
        <fullName evidence="10">G3P acyltransferase</fullName>
        <shortName evidence="10">GPAT</shortName>
        <ecNumber evidence="10">2.3.1.275</ecNumber>
    </alternativeName>
    <alternativeName>
        <fullName evidence="10">Lysophosphatidic acid synthase</fullName>
        <shortName evidence="10">LPA synthase</shortName>
    </alternativeName>
</protein>
<dbReference type="GO" id="GO:0043772">
    <property type="term" value="F:acyl-phosphate glycerol-3-phosphate acyltransferase activity"/>
    <property type="evidence" value="ECO:0007669"/>
    <property type="project" value="UniProtKB-UniRule"/>
</dbReference>
<comment type="function">
    <text evidence="10">Catalyzes the transfer of an acyl group from acyl-phosphate (acyl-PO(4)) to glycerol-3-phosphate (G3P) to form lysophosphatidic acid (LPA). This enzyme utilizes acyl-phosphate as fatty acyl donor, but not acyl-CoA or acyl-ACP.</text>
</comment>
<comment type="pathway">
    <text evidence="10">Lipid metabolism; phospholipid metabolism.</text>
</comment>
<evidence type="ECO:0000256" key="9">
    <source>
        <dbReference type="ARBA" id="ARBA00023264"/>
    </source>
</evidence>
<dbReference type="SMART" id="SM01207">
    <property type="entry name" value="G3P_acyltransf"/>
    <property type="match status" value="1"/>
</dbReference>
<evidence type="ECO:0000256" key="7">
    <source>
        <dbReference type="ARBA" id="ARBA00023136"/>
    </source>
</evidence>
<comment type="caution">
    <text evidence="10">Lacks conserved residue(s) required for the propagation of feature annotation.</text>
</comment>
<reference evidence="11" key="1">
    <citation type="submission" date="2023-07" db="EMBL/GenBank/DDBJ databases">
        <title>Sorghum-associated microbial communities from plants grown in Nebraska, USA.</title>
        <authorList>
            <person name="Schachtman D."/>
        </authorList>
    </citation>
    <scope>NUCLEOTIDE SEQUENCE</scope>
    <source>
        <strain evidence="11">BE330</strain>
    </source>
</reference>
<evidence type="ECO:0000313" key="12">
    <source>
        <dbReference type="Proteomes" id="UP001185331"/>
    </source>
</evidence>
<dbReference type="RefSeq" id="WP_309853970.1">
    <property type="nucleotide sequence ID" value="NZ_JAVDQJ010000004.1"/>
</dbReference>
<evidence type="ECO:0000256" key="5">
    <source>
        <dbReference type="ARBA" id="ARBA00022989"/>
    </source>
</evidence>
<evidence type="ECO:0000256" key="3">
    <source>
        <dbReference type="ARBA" id="ARBA00022679"/>
    </source>
</evidence>
<feature type="transmembrane region" description="Helical" evidence="10">
    <location>
        <begin position="63"/>
        <end position="88"/>
    </location>
</feature>
<dbReference type="Pfam" id="PF02660">
    <property type="entry name" value="G3P_acyltransf"/>
    <property type="match status" value="1"/>
</dbReference>
<feature type="transmembrane region" description="Helical" evidence="10">
    <location>
        <begin position="144"/>
        <end position="173"/>
    </location>
</feature>
<dbReference type="EMBL" id="JAVDQK010000005">
    <property type="protein sequence ID" value="MDR6219000.1"/>
    <property type="molecule type" value="Genomic_DNA"/>
</dbReference>
<dbReference type="EC" id="2.3.1.275" evidence="10"/>
<evidence type="ECO:0000256" key="8">
    <source>
        <dbReference type="ARBA" id="ARBA00023209"/>
    </source>
</evidence>